<keyword evidence="11" id="KW-0325">Glycoprotein</keyword>
<keyword evidence="8" id="KW-1133">Transmembrane helix</keyword>
<dbReference type="GO" id="GO:0048589">
    <property type="term" value="P:developmental growth"/>
    <property type="evidence" value="ECO:0007669"/>
    <property type="project" value="UniProtKB-ARBA"/>
</dbReference>
<gene>
    <name evidence="15" type="ORF">ONE63_004680</name>
</gene>
<dbReference type="GO" id="GO:0030855">
    <property type="term" value="P:epithelial cell differentiation"/>
    <property type="evidence" value="ECO:0007669"/>
    <property type="project" value="UniProtKB-ARBA"/>
</dbReference>
<evidence type="ECO:0000256" key="11">
    <source>
        <dbReference type="ARBA" id="ARBA00023180"/>
    </source>
</evidence>
<dbReference type="PANTHER" id="PTHR24026:SF126">
    <property type="entry name" value="PROTOCADHERIN FAT 4"/>
    <property type="match status" value="1"/>
</dbReference>
<dbReference type="AlphaFoldDB" id="A0AAV7X0G3"/>
<dbReference type="EMBL" id="JAPTSV010000016">
    <property type="protein sequence ID" value="KAJ1519388.1"/>
    <property type="molecule type" value="Genomic_DNA"/>
</dbReference>
<dbReference type="GO" id="GO:0005886">
    <property type="term" value="C:plasma membrane"/>
    <property type="evidence" value="ECO:0007669"/>
    <property type="project" value="UniProtKB-SubCell"/>
</dbReference>
<evidence type="ECO:0000256" key="3">
    <source>
        <dbReference type="ARBA" id="ARBA00022692"/>
    </source>
</evidence>
<reference evidence="15" key="1">
    <citation type="submission" date="2022-12" db="EMBL/GenBank/DDBJ databases">
        <title>Chromosome-level genome assembly of the bean flower thrips Megalurothrips usitatus.</title>
        <authorList>
            <person name="Ma L."/>
            <person name="Liu Q."/>
            <person name="Li H."/>
            <person name="Cai W."/>
        </authorList>
    </citation>
    <scope>NUCLEOTIDE SEQUENCE</scope>
    <source>
        <strain evidence="15">Cailab_2022a</strain>
    </source>
</reference>
<feature type="compositionally biased region" description="Gly residues" evidence="13">
    <location>
        <begin position="134"/>
        <end position="149"/>
    </location>
</feature>
<evidence type="ECO:0000256" key="13">
    <source>
        <dbReference type="SAM" id="MobiDB-lite"/>
    </source>
</evidence>
<evidence type="ECO:0000256" key="1">
    <source>
        <dbReference type="ARBA" id="ARBA00004251"/>
    </source>
</evidence>
<evidence type="ECO:0000256" key="9">
    <source>
        <dbReference type="ARBA" id="ARBA00023136"/>
    </source>
</evidence>
<evidence type="ECO:0000256" key="8">
    <source>
        <dbReference type="ARBA" id="ARBA00022989"/>
    </source>
</evidence>
<keyword evidence="2" id="KW-0245">EGF-like domain</keyword>
<keyword evidence="16" id="KW-1185">Reference proteome</keyword>
<evidence type="ECO:0000256" key="4">
    <source>
        <dbReference type="ARBA" id="ARBA00022729"/>
    </source>
</evidence>
<dbReference type="PRINTS" id="PR00205">
    <property type="entry name" value="CADHERIN"/>
</dbReference>
<dbReference type="SUPFAM" id="SSF49313">
    <property type="entry name" value="Cadherin-like"/>
    <property type="match status" value="1"/>
</dbReference>
<comment type="subcellular location">
    <subcellularLocation>
        <location evidence="1">Cell membrane</location>
        <topology evidence="1">Single-pass type I membrane protein</topology>
    </subcellularLocation>
</comment>
<dbReference type="GO" id="GO:0005509">
    <property type="term" value="F:calcium ion binding"/>
    <property type="evidence" value="ECO:0007669"/>
    <property type="project" value="UniProtKB-UniRule"/>
</dbReference>
<name>A0AAV7X0G3_9NEOP</name>
<dbReference type="Pfam" id="PF00028">
    <property type="entry name" value="Cadherin"/>
    <property type="match status" value="1"/>
</dbReference>
<dbReference type="InterPro" id="IPR015919">
    <property type="entry name" value="Cadherin-like_sf"/>
</dbReference>
<keyword evidence="3" id="KW-0812">Transmembrane</keyword>
<dbReference type="GO" id="GO:0001736">
    <property type="term" value="P:establishment of planar polarity"/>
    <property type="evidence" value="ECO:0007669"/>
    <property type="project" value="UniProtKB-ARBA"/>
</dbReference>
<dbReference type="SMART" id="SM00112">
    <property type="entry name" value="CA"/>
    <property type="match status" value="1"/>
</dbReference>
<dbReference type="InterPro" id="IPR002126">
    <property type="entry name" value="Cadherin-like_dom"/>
</dbReference>
<sequence>MQVTVSVLDRNDSPPSFRGSPLSFLVSEELAVGQAVATLAATDPDTIGELSYTLVEAGATTAASPFTLDARTGVIRLRDALDRELQDSYRLLVRASDGVQSTDAFVTIQVRVSDGPRGGGGGGVWPVVDHRGGGEVGGGGAERGAGGFGETETPSREHGSCTYTAVLTCAKAGLAICTSPLNLCDVGGGRGETEGRGGGRRH</sequence>
<dbReference type="CDD" id="cd11304">
    <property type="entry name" value="Cadherin_repeat"/>
    <property type="match status" value="1"/>
</dbReference>
<dbReference type="GO" id="GO:0008104">
    <property type="term" value="P:intracellular protein localization"/>
    <property type="evidence" value="ECO:0007669"/>
    <property type="project" value="UniProtKB-ARBA"/>
</dbReference>
<proteinExistence type="predicted"/>
<dbReference type="GO" id="GO:0007163">
    <property type="term" value="P:establishment or maintenance of cell polarity"/>
    <property type="evidence" value="ECO:0007669"/>
    <property type="project" value="UniProtKB-ARBA"/>
</dbReference>
<keyword evidence="9" id="KW-0472">Membrane</keyword>
<evidence type="ECO:0000256" key="5">
    <source>
        <dbReference type="ARBA" id="ARBA00022737"/>
    </source>
</evidence>
<evidence type="ECO:0000256" key="10">
    <source>
        <dbReference type="ARBA" id="ARBA00023157"/>
    </source>
</evidence>
<feature type="region of interest" description="Disordered" evidence="13">
    <location>
        <begin position="134"/>
        <end position="158"/>
    </location>
</feature>
<organism evidence="15 16">
    <name type="scientific">Megalurothrips usitatus</name>
    <name type="common">bean blossom thrips</name>
    <dbReference type="NCBI Taxonomy" id="439358"/>
    <lineage>
        <taxon>Eukaryota</taxon>
        <taxon>Metazoa</taxon>
        <taxon>Ecdysozoa</taxon>
        <taxon>Arthropoda</taxon>
        <taxon>Hexapoda</taxon>
        <taxon>Insecta</taxon>
        <taxon>Pterygota</taxon>
        <taxon>Neoptera</taxon>
        <taxon>Paraneoptera</taxon>
        <taxon>Thysanoptera</taxon>
        <taxon>Terebrantia</taxon>
        <taxon>Thripoidea</taxon>
        <taxon>Thripidae</taxon>
        <taxon>Megalurothrips</taxon>
    </lineage>
</organism>
<dbReference type="FunFam" id="2.60.40.60:FF:000032">
    <property type="entry name" value="FAT atypical cadherin 1"/>
    <property type="match status" value="1"/>
</dbReference>
<keyword evidence="10" id="KW-1015">Disulfide bond</keyword>
<dbReference type="Proteomes" id="UP001075354">
    <property type="component" value="Chromosome 16"/>
</dbReference>
<keyword evidence="5" id="KW-0677">Repeat</keyword>
<evidence type="ECO:0000256" key="12">
    <source>
        <dbReference type="PROSITE-ProRule" id="PRU00043"/>
    </source>
</evidence>
<evidence type="ECO:0000259" key="14">
    <source>
        <dbReference type="PROSITE" id="PS50268"/>
    </source>
</evidence>
<comment type="caution">
    <text evidence="15">The sequence shown here is derived from an EMBL/GenBank/DDBJ whole genome shotgun (WGS) entry which is preliminary data.</text>
</comment>
<evidence type="ECO:0000313" key="15">
    <source>
        <dbReference type="EMBL" id="KAJ1519388.1"/>
    </source>
</evidence>
<dbReference type="PROSITE" id="PS50268">
    <property type="entry name" value="CADHERIN_2"/>
    <property type="match status" value="1"/>
</dbReference>
<protein>
    <recommendedName>
        <fullName evidence="14">Cadherin domain-containing protein</fullName>
    </recommendedName>
</protein>
<keyword evidence="4" id="KW-0732">Signal</keyword>
<evidence type="ECO:0000256" key="6">
    <source>
        <dbReference type="ARBA" id="ARBA00022837"/>
    </source>
</evidence>
<keyword evidence="7" id="KW-0130">Cell adhesion</keyword>
<dbReference type="Gene3D" id="2.60.40.60">
    <property type="entry name" value="Cadherins"/>
    <property type="match status" value="1"/>
</dbReference>
<evidence type="ECO:0000256" key="7">
    <source>
        <dbReference type="ARBA" id="ARBA00022889"/>
    </source>
</evidence>
<evidence type="ECO:0000256" key="2">
    <source>
        <dbReference type="ARBA" id="ARBA00022536"/>
    </source>
</evidence>
<dbReference type="PANTHER" id="PTHR24026">
    <property type="entry name" value="FAT ATYPICAL CADHERIN-RELATED"/>
    <property type="match status" value="1"/>
</dbReference>
<dbReference type="GO" id="GO:0007156">
    <property type="term" value="P:homophilic cell adhesion via plasma membrane adhesion molecules"/>
    <property type="evidence" value="ECO:0007669"/>
    <property type="project" value="InterPro"/>
</dbReference>
<keyword evidence="6 12" id="KW-0106">Calcium</keyword>
<dbReference type="GO" id="GO:0007424">
    <property type="term" value="P:open tracheal system development"/>
    <property type="evidence" value="ECO:0007669"/>
    <property type="project" value="UniProtKB-ARBA"/>
</dbReference>
<accession>A0AAV7X0G3</accession>
<feature type="domain" description="Cadherin" evidence="14">
    <location>
        <begin position="18"/>
        <end position="128"/>
    </location>
</feature>
<evidence type="ECO:0000313" key="16">
    <source>
        <dbReference type="Proteomes" id="UP001075354"/>
    </source>
</evidence>